<evidence type="ECO:0000256" key="2">
    <source>
        <dbReference type="ARBA" id="ARBA00022741"/>
    </source>
</evidence>
<keyword evidence="17" id="KW-1185">Reference proteome</keyword>
<dbReference type="AlphaFoldDB" id="A0A143BJZ0"/>
<feature type="domain" description="UvrD-like helicase ATP-binding" evidence="14">
    <location>
        <begin position="27"/>
        <end position="306"/>
    </location>
</feature>
<evidence type="ECO:0000259" key="14">
    <source>
        <dbReference type="PROSITE" id="PS51198"/>
    </source>
</evidence>
<dbReference type="PANTHER" id="PTHR11070:SF2">
    <property type="entry name" value="ATP-DEPENDENT DNA HELICASE SRS2"/>
    <property type="match status" value="1"/>
</dbReference>
<evidence type="ECO:0000256" key="3">
    <source>
        <dbReference type="ARBA" id="ARBA00022801"/>
    </source>
</evidence>
<keyword evidence="6" id="KW-0238">DNA-binding</keyword>
<dbReference type="GO" id="GO:0043138">
    <property type="term" value="F:3'-5' DNA helicase activity"/>
    <property type="evidence" value="ECO:0007669"/>
    <property type="project" value="UniProtKB-EC"/>
</dbReference>
<evidence type="ECO:0000256" key="9">
    <source>
        <dbReference type="ARBA" id="ARBA00034808"/>
    </source>
</evidence>
<dbReference type="Pfam" id="PF13361">
    <property type="entry name" value="UvrD_C"/>
    <property type="match status" value="1"/>
</dbReference>
<dbReference type="eggNOG" id="COG0210">
    <property type="taxonomic scope" value="Bacteria"/>
</dbReference>
<dbReference type="STRING" id="1379270.GEMMAAP_08395"/>
<dbReference type="OrthoDB" id="9810135at2"/>
<reference evidence="16 17" key="2">
    <citation type="journal article" date="2016" name="Environ. Microbiol. Rep.">
        <title>Metagenomic evidence for the presence of phototrophic Gemmatimonadetes bacteria in diverse environments.</title>
        <authorList>
            <person name="Zeng Y."/>
            <person name="Baumbach J."/>
            <person name="Barbosa E.G."/>
            <person name="Azevedo V."/>
            <person name="Zhang C."/>
            <person name="Koblizek M."/>
        </authorList>
    </citation>
    <scope>NUCLEOTIDE SEQUENCE [LARGE SCALE GENOMIC DNA]</scope>
    <source>
        <strain evidence="16 17">AP64</strain>
    </source>
</reference>
<feature type="compositionally biased region" description="Low complexity" evidence="13">
    <location>
        <begin position="681"/>
        <end position="693"/>
    </location>
</feature>
<dbReference type="CDD" id="cd17932">
    <property type="entry name" value="DEXQc_UvrD"/>
    <property type="match status" value="1"/>
</dbReference>
<evidence type="ECO:0000256" key="13">
    <source>
        <dbReference type="SAM" id="MobiDB-lite"/>
    </source>
</evidence>
<evidence type="ECO:0000256" key="1">
    <source>
        <dbReference type="ARBA" id="ARBA00009922"/>
    </source>
</evidence>
<evidence type="ECO:0000256" key="11">
    <source>
        <dbReference type="ARBA" id="ARBA00048988"/>
    </source>
</evidence>
<dbReference type="KEGG" id="gph:GEMMAAP_08395"/>
<comment type="similarity">
    <text evidence="1">Belongs to the helicase family. UvrD subfamily.</text>
</comment>
<keyword evidence="3 12" id="KW-0378">Hydrolase</keyword>
<dbReference type="Gene3D" id="1.10.10.160">
    <property type="match status" value="1"/>
</dbReference>
<evidence type="ECO:0000256" key="6">
    <source>
        <dbReference type="ARBA" id="ARBA00023125"/>
    </source>
</evidence>
<dbReference type="InterPro" id="IPR000212">
    <property type="entry name" value="DNA_helicase_UvrD/REP"/>
</dbReference>
<dbReference type="Gene3D" id="1.10.486.10">
    <property type="entry name" value="PCRA, domain 4"/>
    <property type="match status" value="1"/>
</dbReference>
<keyword evidence="2 12" id="KW-0547">Nucleotide-binding</keyword>
<gene>
    <name evidence="16" type="ORF">GEMMAAP_08395</name>
</gene>
<dbReference type="SUPFAM" id="SSF52540">
    <property type="entry name" value="P-loop containing nucleoside triphosphate hydrolases"/>
    <property type="match status" value="1"/>
</dbReference>
<dbReference type="GO" id="GO:0005829">
    <property type="term" value="C:cytosol"/>
    <property type="evidence" value="ECO:0007669"/>
    <property type="project" value="TreeGrafter"/>
</dbReference>
<evidence type="ECO:0000313" key="17">
    <source>
        <dbReference type="Proteomes" id="UP000076404"/>
    </source>
</evidence>
<organism evidence="16 17">
    <name type="scientific">Gemmatimonas phototrophica</name>
    <dbReference type="NCBI Taxonomy" id="1379270"/>
    <lineage>
        <taxon>Bacteria</taxon>
        <taxon>Pseudomonadati</taxon>
        <taxon>Gemmatimonadota</taxon>
        <taxon>Gemmatimonadia</taxon>
        <taxon>Gemmatimonadales</taxon>
        <taxon>Gemmatimonadaceae</taxon>
        <taxon>Gemmatimonas</taxon>
    </lineage>
</organism>
<keyword evidence="7" id="KW-0413">Isomerase</keyword>
<evidence type="ECO:0000256" key="10">
    <source>
        <dbReference type="ARBA" id="ARBA00034923"/>
    </source>
</evidence>
<dbReference type="EC" id="5.6.2.4" evidence="9"/>
<accession>A0A143BJZ0</accession>
<dbReference type="Proteomes" id="UP000076404">
    <property type="component" value="Chromosome"/>
</dbReference>
<dbReference type="EMBL" id="CP011454">
    <property type="protein sequence ID" value="AMW04851.1"/>
    <property type="molecule type" value="Genomic_DNA"/>
</dbReference>
<evidence type="ECO:0000259" key="15">
    <source>
        <dbReference type="PROSITE" id="PS51217"/>
    </source>
</evidence>
<dbReference type="GO" id="GO:0016887">
    <property type="term" value="F:ATP hydrolysis activity"/>
    <property type="evidence" value="ECO:0007669"/>
    <property type="project" value="RHEA"/>
</dbReference>
<dbReference type="InterPro" id="IPR014017">
    <property type="entry name" value="DNA_helicase_UvrD-like_C"/>
</dbReference>
<feature type="region of interest" description="Disordered" evidence="13">
    <location>
        <begin position="667"/>
        <end position="774"/>
    </location>
</feature>
<dbReference type="InterPro" id="IPR014016">
    <property type="entry name" value="UvrD-like_ATP-bd"/>
</dbReference>
<evidence type="ECO:0000313" key="16">
    <source>
        <dbReference type="EMBL" id="AMW04851.1"/>
    </source>
</evidence>
<evidence type="ECO:0000256" key="12">
    <source>
        <dbReference type="PROSITE-ProRule" id="PRU00560"/>
    </source>
</evidence>
<dbReference type="CDD" id="cd18807">
    <property type="entry name" value="SF1_C_UvrD"/>
    <property type="match status" value="1"/>
</dbReference>
<keyword evidence="5 12" id="KW-0067">ATP-binding</keyword>
<dbReference type="PROSITE" id="PS51217">
    <property type="entry name" value="UVRD_HELICASE_CTER"/>
    <property type="match status" value="1"/>
</dbReference>
<dbReference type="GO" id="GO:0000725">
    <property type="term" value="P:recombinational repair"/>
    <property type="evidence" value="ECO:0007669"/>
    <property type="project" value="TreeGrafter"/>
</dbReference>
<name>A0A143BJZ0_9BACT</name>
<dbReference type="InterPro" id="IPR013986">
    <property type="entry name" value="DExx_box_DNA_helicase_dom_sf"/>
</dbReference>
<proteinExistence type="inferred from homology"/>
<dbReference type="Gene3D" id="3.40.50.300">
    <property type="entry name" value="P-loop containing nucleotide triphosphate hydrolases"/>
    <property type="match status" value="2"/>
</dbReference>
<comment type="catalytic activity">
    <reaction evidence="8">
        <text>Couples ATP hydrolysis with the unwinding of duplex DNA by translocating in the 3'-5' direction.</text>
        <dbReference type="EC" id="5.6.2.4"/>
    </reaction>
</comment>
<evidence type="ECO:0000256" key="7">
    <source>
        <dbReference type="ARBA" id="ARBA00023235"/>
    </source>
</evidence>
<feature type="domain" description="UvrD-like helicase C-terminal" evidence="15">
    <location>
        <begin position="307"/>
        <end position="585"/>
    </location>
</feature>
<dbReference type="PROSITE" id="PS51198">
    <property type="entry name" value="UVRD_HELICASE_ATP_BIND"/>
    <property type="match status" value="1"/>
</dbReference>
<feature type="binding site" evidence="12">
    <location>
        <begin position="48"/>
        <end position="55"/>
    </location>
    <ligand>
        <name>ATP</name>
        <dbReference type="ChEBI" id="CHEBI:30616"/>
    </ligand>
</feature>
<dbReference type="Pfam" id="PF00580">
    <property type="entry name" value="UvrD-helicase"/>
    <property type="match status" value="1"/>
</dbReference>
<sequence>MTTTGWTASLFDAAPSAPALDLDAITRGLNPGQRESVFHDDGPALVLAGAGSGKTRVLTTRIARLIGAQNVAPHEILAVTFTNKAAGEMRERIAKLLGHEPKGMWCGTFHSLGARMLRGVAPLVGREQNFTIYDEDDTLGAIKRVMEKRKLSPTQFAPKAIISAISSAKNALVSPNEYARTARDTFTMAVAGVYSDLEVALQQTNAVTFDDLLVLPVRALETDQQLREHYQRRFRYVLVDEYQDTNAAQYRFVQLIGGLHGNVMVVGDDDQSIYGWRGADIRNILDFERDFPGARIVRLEENYRSTPNVLALANAVIAENTERRGKTLRATRPEGEPVTLIETLDERDEADFIAETILTRMAKSDLARRDCAVLYRTNAQSRAIEDAFRRRSIPYRLVGAVRFYDRREIRDLMAYLKLVANPADDEAFRRAVNVPKRGLGDATIALLVEKAALEGKPLLEIASRLDVIASLRPAARGAIDEFVTLVHRLRAAAVDASVDELLRDLVQAIRYADHLRAEGPEGQERIENVREMIAGAAEVVADEGGEVGLTPLDHFLQSSTLVAGIDKLDPNADAVVCMTMHNAKGLEFPLVFVCGLEDGLFPLARASEDPSQLEEERRLFYVGITRAEEKLYLTCAEQRRRNGELMVSMPSRFLKVITPSLAERGMTARAKHEGRGGFSGLGSSRAGGDASWGRTGGGAGTPAPRRSGGPYGSSAYNDRPNNIPFETAPPGGFSAPNRRDKMPNPEDESQDAPSFTPGERVKHAKFGSGTIAELTGSGRDTKVRIDFDDEEIGRKTLVLAQAKLEKGWE</sequence>
<dbReference type="RefSeq" id="WP_026850621.1">
    <property type="nucleotide sequence ID" value="NZ_CP011454.1"/>
</dbReference>
<reference evidence="16 17" key="1">
    <citation type="journal article" date="2014" name="Proc. Natl. Acad. Sci. U.S.A.">
        <title>Functional type 2 photosynthetic reaction centers found in the rare bacterial phylum Gemmatimonadetes.</title>
        <authorList>
            <person name="Zeng Y."/>
            <person name="Feng F."/>
            <person name="Medova H."/>
            <person name="Dean J."/>
            <person name="Koblizek M."/>
        </authorList>
    </citation>
    <scope>NUCLEOTIDE SEQUENCE [LARGE SCALE GENOMIC DNA]</scope>
    <source>
        <strain evidence="16 17">AP64</strain>
    </source>
</reference>
<evidence type="ECO:0000256" key="5">
    <source>
        <dbReference type="ARBA" id="ARBA00022840"/>
    </source>
</evidence>
<dbReference type="InterPro" id="IPR027417">
    <property type="entry name" value="P-loop_NTPase"/>
</dbReference>
<keyword evidence="4 12" id="KW-0347">Helicase</keyword>
<dbReference type="GO" id="GO:0005524">
    <property type="term" value="F:ATP binding"/>
    <property type="evidence" value="ECO:0007669"/>
    <property type="project" value="UniProtKB-UniRule"/>
</dbReference>
<dbReference type="PANTHER" id="PTHR11070">
    <property type="entry name" value="UVRD / RECB / PCRA DNA HELICASE FAMILY MEMBER"/>
    <property type="match status" value="1"/>
</dbReference>
<comment type="catalytic activity">
    <reaction evidence="11">
        <text>ATP + H2O = ADP + phosphate + H(+)</text>
        <dbReference type="Rhea" id="RHEA:13065"/>
        <dbReference type="ChEBI" id="CHEBI:15377"/>
        <dbReference type="ChEBI" id="CHEBI:15378"/>
        <dbReference type="ChEBI" id="CHEBI:30616"/>
        <dbReference type="ChEBI" id="CHEBI:43474"/>
        <dbReference type="ChEBI" id="CHEBI:456216"/>
        <dbReference type="EC" id="5.6.2.4"/>
    </reaction>
</comment>
<dbReference type="GO" id="GO:0003677">
    <property type="term" value="F:DNA binding"/>
    <property type="evidence" value="ECO:0007669"/>
    <property type="project" value="UniProtKB-KW"/>
</dbReference>
<evidence type="ECO:0000256" key="4">
    <source>
        <dbReference type="ARBA" id="ARBA00022806"/>
    </source>
</evidence>
<evidence type="ECO:0000256" key="8">
    <source>
        <dbReference type="ARBA" id="ARBA00034617"/>
    </source>
</evidence>
<dbReference type="Pfam" id="PF21196">
    <property type="entry name" value="PcrA_UvrD_tudor"/>
    <property type="match status" value="1"/>
</dbReference>
<protein>
    <recommendedName>
        <fullName evidence="9">DNA 3'-5' helicase</fullName>
        <ecNumber evidence="9">5.6.2.4</ecNumber>
    </recommendedName>
    <alternativeName>
        <fullName evidence="10">DNA 3'-5' helicase II</fullName>
    </alternativeName>
</protein>